<organism evidence="2 3">
    <name type="scientific">Entomortierella parvispora</name>
    <dbReference type="NCBI Taxonomy" id="205924"/>
    <lineage>
        <taxon>Eukaryota</taxon>
        <taxon>Fungi</taxon>
        <taxon>Fungi incertae sedis</taxon>
        <taxon>Mucoromycota</taxon>
        <taxon>Mortierellomycotina</taxon>
        <taxon>Mortierellomycetes</taxon>
        <taxon>Mortierellales</taxon>
        <taxon>Mortierellaceae</taxon>
        <taxon>Entomortierella</taxon>
    </lineage>
</organism>
<evidence type="ECO:0000313" key="2">
    <source>
        <dbReference type="EMBL" id="GJJ69592.1"/>
    </source>
</evidence>
<dbReference type="OrthoDB" id="2434883at2759"/>
<reference evidence="2" key="1">
    <citation type="submission" date="2021-11" db="EMBL/GenBank/DDBJ databases">
        <authorList>
            <person name="Herlambang A."/>
            <person name="Guo Y."/>
            <person name="Takashima Y."/>
            <person name="Nishizawa T."/>
        </authorList>
    </citation>
    <scope>NUCLEOTIDE SEQUENCE</scope>
    <source>
        <strain evidence="2">E1425</strain>
    </source>
</reference>
<keyword evidence="1" id="KW-0732">Signal</keyword>
<feature type="signal peptide" evidence="1">
    <location>
        <begin position="1"/>
        <end position="25"/>
    </location>
</feature>
<dbReference type="AlphaFoldDB" id="A0A9P3LTA0"/>
<dbReference type="Proteomes" id="UP000827284">
    <property type="component" value="Unassembled WGS sequence"/>
</dbReference>
<comment type="caution">
    <text evidence="2">The sequence shown here is derived from an EMBL/GenBank/DDBJ whole genome shotgun (WGS) entry which is preliminary data.</text>
</comment>
<protein>
    <submittedName>
        <fullName evidence="2">Uncharacterized protein</fullName>
    </submittedName>
</protein>
<dbReference type="EMBL" id="BQFW01000002">
    <property type="protein sequence ID" value="GJJ69592.1"/>
    <property type="molecule type" value="Genomic_DNA"/>
</dbReference>
<feature type="chain" id="PRO_5040418809" evidence="1">
    <location>
        <begin position="26"/>
        <end position="195"/>
    </location>
</feature>
<name>A0A9P3LTA0_9FUNG</name>
<sequence length="195" mass="19337">MFSTKSSLMMAILAVFVCVSSTVQAADLYSPGNPLNCTAWTQNCQTLSDSIYGNGKNASYTSISATCTNETTLSGAMDLCNDKVTCLATFMLMSNAVVMAAEPSASAAPTAASSAAAATTSGASSSAPAATGTTPSGPAPTGPVYSVGSVNLTSQLLAMYDTSKCGKSAAAAKMVTSAAAAALVASVITLMTYAL</sequence>
<evidence type="ECO:0000256" key="1">
    <source>
        <dbReference type="SAM" id="SignalP"/>
    </source>
</evidence>
<proteinExistence type="predicted"/>
<accession>A0A9P3LTA0</accession>
<gene>
    <name evidence="2" type="ORF">EMPS_01939</name>
</gene>
<evidence type="ECO:0000313" key="3">
    <source>
        <dbReference type="Proteomes" id="UP000827284"/>
    </source>
</evidence>
<keyword evidence="3" id="KW-1185">Reference proteome</keyword>
<reference evidence="2" key="2">
    <citation type="journal article" date="2022" name="Microbiol. Resour. Announc.">
        <title>Whole-Genome Sequence of Entomortierella parvispora E1425, a Mucoromycotan Fungus Associated with Burkholderiaceae-Related Endosymbiotic Bacteria.</title>
        <authorList>
            <person name="Herlambang A."/>
            <person name="Guo Y."/>
            <person name="Takashima Y."/>
            <person name="Narisawa K."/>
            <person name="Ohta H."/>
            <person name="Nishizawa T."/>
        </authorList>
    </citation>
    <scope>NUCLEOTIDE SEQUENCE</scope>
    <source>
        <strain evidence="2">E1425</strain>
    </source>
</reference>